<dbReference type="Proteomes" id="UP001221898">
    <property type="component" value="Unassembled WGS sequence"/>
</dbReference>
<evidence type="ECO:0000256" key="1">
    <source>
        <dbReference type="SAM" id="MobiDB-lite"/>
    </source>
</evidence>
<proteinExistence type="predicted"/>
<name>A0AAD7SA73_9TELE</name>
<gene>
    <name evidence="2" type="ORF">AAFF_G00421410</name>
</gene>
<feature type="compositionally biased region" description="Polar residues" evidence="1">
    <location>
        <begin position="8"/>
        <end position="17"/>
    </location>
</feature>
<evidence type="ECO:0000313" key="3">
    <source>
        <dbReference type="Proteomes" id="UP001221898"/>
    </source>
</evidence>
<protein>
    <submittedName>
        <fullName evidence="2">Uncharacterized protein</fullName>
    </submittedName>
</protein>
<evidence type="ECO:0000313" key="2">
    <source>
        <dbReference type="EMBL" id="KAJ8398613.1"/>
    </source>
</evidence>
<accession>A0AAD7SA73</accession>
<feature type="region of interest" description="Disordered" evidence="1">
    <location>
        <begin position="1"/>
        <end position="53"/>
    </location>
</feature>
<dbReference type="EMBL" id="JAINUG010000089">
    <property type="protein sequence ID" value="KAJ8398613.1"/>
    <property type="molecule type" value="Genomic_DNA"/>
</dbReference>
<sequence length="77" mass="7830">MSAMATGGQRSRSLSDQSADRVTDGGCHRRGPVSPAETSGGTADGGDGDNAAATDQLCHAPALLTDKGFLKFPVLRL</sequence>
<organism evidence="2 3">
    <name type="scientific">Aldrovandia affinis</name>
    <dbReference type="NCBI Taxonomy" id="143900"/>
    <lineage>
        <taxon>Eukaryota</taxon>
        <taxon>Metazoa</taxon>
        <taxon>Chordata</taxon>
        <taxon>Craniata</taxon>
        <taxon>Vertebrata</taxon>
        <taxon>Euteleostomi</taxon>
        <taxon>Actinopterygii</taxon>
        <taxon>Neopterygii</taxon>
        <taxon>Teleostei</taxon>
        <taxon>Notacanthiformes</taxon>
        <taxon>Halosauridae</taxon>
        <taxon>Aldrovandia</taxon>
    </lineage>
</organism>
<keyword evidence="3" id="KW-1185">Reference proteome</keyword>
<reference evidence="2" key="1">
    <citation type="journal article" date="2023" name="Science">
        <title>Genome structures resolve the early diversification of teleost fishes.</title>
        <authorList>
            <person name="Parey E."/>
            <person name="Louis A."/>
            <person name="Montfort J."/>
            <person name="Bouchez O."/>
            <person name="Roques C."/>
            <person name="Iampietro C."/>
            <person name="Lluch J."/>
            <person name="Castinel A."/>
            <person name="Donnadieu C."/>
            <person name="Desvignes T."/>
            <person name="Floi Bucao C."/>
            <person name="Jouanno E."/>
            <person name="Wen M."/>
            <person name="Mejri S."/>
            <person name="Dirks R."/>
            <person name="Jansen H."/>
            <person name="Henkel C."/>
            <person name="Chen W.J."/>
            <person name="Zahm M."/>
            <person name="Cabau C."/>
            <person name="Klopp C."/>
            <person name="Thompson A.W."/>
            <person name="Robinson-Rechavi M."/>
            <person name="Braasch I."/>
            <person name="Lecointre G."/>
            <person name="Bobe J."/>
            <person name="Postlethwait J.H."/>
            <person name="Berthelot C."/>
            <person name="Roest Crollius H."/>
            <person name="Guiguen Y."/>
        </authorList>
    </citation>
    <scope>NUCLEOTIDE SEQUENCE</scope>
    <source>
        <strain evidence="2">NC1722</strain>
    </source>
</reference>
<dbReference type="AlphaFoldDB" id="A0AAD7SA73"/>
<comment type="caution">
    <text evidence="2">The sequence shown here is derived from an EMBL/GenBank/DDBJ whole genome shotgun (WGS) entry which is preliminary data.</text>
</comment>
<feature type="compositionally biased region" description="Basic and acidic residues" evidence="1">
    <location>
        <begin position="18"/>
        <end position="27"/>
    </location>
</feature>